<dbReference type="AlphaFoldDB" id="A0A2X2STW1"/>
<evidence type="ECO:0000259" key="1">
    <source>
        <dbReference type="Pfam" id="PF09209"/>
    </source>
</evidence>
<dbReference type="SUPFAM" id="SSF48498">
    <property type="entry name" value="Tetracyclin repressor-like, C-terminal domain"/>
    <property type="match status" value="1"/>
</dbReference>
<name>A0A2X2STW1_9ENTR</name>
<evidence type="ECO:0000313" key="2">
    <source>
        <dbReference type="EMBL" id="SQA96592.1"/>
    </source>
</evidence>
<dbReference type="Pfam" id="PF09209">
    <property type="entry name" value="CecR_C"/>
    <property type="match status" value="1"/>
</dbReference>
<reference evidence="2 3" key="1">
    <citation type="submission" date="2018-06" db="EMBL/GenBank/DDBJ databases">
        <authorList>
            <consortium name="Pathogen Informatics"/>
            <person name="Doyle S."/>
        </authorList>
    </citation>
    <scope>NUCLEOTIDE SEQUENCE [LARGE SCALE GENOMIC DNA]</scope>
    <source>
        <strain evidence="2 3">NCTC12120</strain>
    </source>
</reference>
<dbReference type="InterPro" id="IPR036271">
    <property type="entry name" value="Tet_transcr_reg_TetR-rel_C_sf"/>
</dbReference>
<sequence>MHSLLTTLVAHYTGRDPFDTDTILHTHTLLGQVLAFRLGRETILLRTGWPQFDQAKVQQISRVVLSHVDFILQGLSVNRGNASDEQ</sequence>
<accession>A0A2X2STW1</accession>
<dbReference type="GO" id="GO:0003677">
    <property type="term" value="F:DNA binding"/>
    <property type="evidence" value="ECO:0007669"/>
    <property type="project" value="UniProtKB-KW"/>
</dbReference>
<keyword evidence="2" id="KW-0238">DNA-binding</keyword>
<dbReference type="Gene3D" id="1.10.357.10">
    <property type="entry name" value="Tetracycline Repressor, domain 2"/>
    <property type="match status" value="1"/>
</dbReference>
<feature type="domain" description="Transcription regulator YbiH C-terminal" evidence="1">
    <location>
        <begin position="1"/>
        <end position="75"/>
    </location>
</feature>
<organism evidence="2 3">
    <name type="scientific">Cedecea neteri</name>
    <dbReference type="NCBI Taxonomy" id="158822"/>
    <lineage>
        <taxon>Bacteria</taxon>
        <taxon>Pseudomonadati</taxon>
        <taxon>Pseudomonadota</taxon>
        <taxon>Gammaproteobacteria</taxon>
        <taxon>Enterobacterales</taxon>
        <taxon>Enterobacteriaceae</taxon>
        <taxon>Cedecea</taxon>
    </lineage>
</organism>
<evidence type="ECO:0000313" key="3">
    <source>
        <dbReference type="Proteomes" id="UP000251197"/>
    </source>
</evidence>
<proteinExistence type="predicted"/>
<protein>
    <submittedName>
        <fullName evidence="2">Putative DNA-binding transcriptional regulator</fullName>
    </submittedName>
</protein>
<dbReference type="InterPro" id="IPR015292">
    <property type="entry name" value="Tscrpt_reg_YbiH_C"/>
</dbReference>
<gene>
    <name evidence="2" type="ORF">NCTC12120_00348</name>
</gene>
<dbReference type="Proteomes" id="UP000251197">
    <property type="component" value="Unassembled WGS sequence"/>
</dbReference>
<dbReference type="EMBL" id="UAVU01000003">
    <property type="protein sequence ID" value="SQA96592.1"/>
    <property type="molecule type" value="Genomic_DNA"/>
</dbReference>